<dbReference type="Pfam" id="PF04235">
    <property type="entry name" value="DUF418"/>
    <property type="match status" value="1"/>
</dbReference>
<evidence type="ECO:0000313" key="4">
    <source>
        <dbReference type="Proteomes" id="UP000295793"/>
    </source>
</evidence>
<feature type="domain" description="DUF418" evidence="2">
    <location>
        <begin position="234"/>
        <end position="395"/>
    </location>
</feature>
<dbReference type="InterPro" id="IPR007349">
    <property type="entry name" value="DUF418"/>
</dbReference>
<proteinExistence type="predicted"/>
<feature type="transmembrane region" description="Helical" evidence="1">
    <location>
        <begin position="216"/>
        <end position="237"/>
    </location>
</feature>
<gene>
    <name evidence="3" type="ORF">BCF53_102198</name>
</gene>
<dbReference type="AlphaFoldDB" id="A0A4V2UK70"/>
<dbReference type="PANTHER" id="PTHR30590">
    <property type="entry name" value="INNER MEMBRANE PROTEIN"/>
    <property type="match status" value="1"/>
</dbReference>
<evidence type="ECO:0000256" key="1">
    <source>
        <dbReference type="SAM" id="Phobius"/>
    </source>
</evidence>
<keyword evidence="1" id="KW-1133">Transmembrane helix</keyword>
<keyword evidence="4" id="KW-1185">Reference proteome</keyword>
<dbReference type="EMBL" id="SLZR01000002">
    <property type="protein sequence ID" value="TCS43172.1"/>
    <property type="molecule type" value="Genomic_DNA"/>
</dbReference>
<feature type="transmembrane region" description="Helical" evidence="1">
    <location>
        <begin position="328"/>
        <end position="353"/>
    </location>
</feature>
<feature type="transmembrane region" description="Helical" evidence="1">
    <location>
        <begin position="145"/>
        <end position="165"/>
    </location>
</feature>
<dbReference type="PANTHER" id="PTHR30590:SF2">
    <property type="entry name" value="INNER MEMBRANE PROTEIN"/>
    <property type="match status" value="1"/>
</dbReference>
<feature type="transmembrane region" description="Helical" evidence="1">
    <location>
        <begin position="68"/>
        <end position="87"/>
    </location>
</feature>
<protein>
    <recommendedName>
        <fullName evidence="2">DUF418 domain-containing protein</fullName>
    </recommendedName>
</protein>
<feature type="transmembrane region" description="Helical" evidence="1">
    <location>
        <begin position="287"/>
        <end position="307"/>
    </location>
</feature>
<organism evidence="3 4">
    <name type="scientific">Reinekea marinisedimentorum</name>
    <dbReference type="NCBI Taxonomy" id="230495"/>
    <lineage>
        <taxon>Bacteria</taxon>
        <taxon>Pseudomonadati</taxon>
        <taxon>Pseudomonadota</taxon>
        <taxon>Gammaproteobacteria</taxon>
        <taxon>Oceanospirillales</taxon>
        <taxon>Saccharospirillaceae</taxon>
        <taxon>Reinekea</taxon>
    </lineage>
</organism>
<feature type="transmembrane region" description="Helical" evidence="1">
    <location>
        <begin position="20"/>
        <end position="41"/>
    </location>
</feature>
<feature type="transmembrane region" description="Helical" evidence="1">
    <location>
        <begin position="249"/>
        <end position="267"/>
    </location>
</feature>
<feature type="transmembrane region" description="Helical" evidence="1">
    <location>
        <begin position="359"/>
        <end position="378"/>
    </location>
</feature>
<sequence length="398" mass="45161">MPHAVPAGSRLHSLDTLRGFALLGILLMNIQSFSMPEAAYLNPTAYGDFTGINRLVWALSHLLADNKFMSIFAMLFGAGIVLFTERLEARGEDSFRLHYRRMFWLLVFGLIHAHFIWYGDILYHYAICGMLLYFARHWPAPRLMALGLMLLFIGWALTAISQFSISQMTAEMLTELKLAWAPPETHIAREIADYTGSWQRQFARRSESAFTMETLVLLYMIWRLLGLMLIGMALYKQGQFSGSLSSQQLLRNAVLCIAAGFALTGYGMAYNLTHQFAMMYAYTAGTLFNYVGSVITSLGYLYLLGGLANKSLLRNSGHRLAQVGRMAFSNYIGQSLICTFIFYGFGLGLFGAVERWQQLLIVIAVWVLQLAGSGWWLARFRYGPLEWLWRVLTYGRRP</sequence>
<accession>A0A4V2UK70</accession>
<evidence type="ECO:0000313" key="3">
    <source>
        <dbReference type="EMBL" id="TCS43172.1"/>
    </source>
</evidence>
<keyword evidence="1" id="KW-0472">Membrane</keyword>
<comment type="caution">
    <text evidence="3">The sequence shown here is derived from an EMBL/GenBank/DDBJ whole genome shotgun (WGS) entry which is preliminary data.</text>
</comment>
<reference evidence="3 4" key="1">
    <citation type="submission" date="2019-03" db="EMBL/GenBank/DDBJ databases">
        <title>Genomic Encyclopedia of Archaeal and Bacterial Type Strains, Phase II (KMG-II): from individual species to whole genera.</title>
        <authorList>
            <person name="Goeker M."/>
        </authorList>
    </citation>
    <scope>NUCLEOTIDE SEQUENCE [LARGE SCALE GENOMIC DNA]</scope>
    <source>
        <strain evidence="3 4">DSM 15388</strain>
    </source>
</reference>
<feature type="transmembrane region" description="Helical" evidence="1">
    <location>
        <begin position="99"/>
        <end position="116"/>
    </location>
</feature>
<evidence type="ECO:0000259" key="2">
    <source>
        <dbReference type="Pfam" id="PF04235"/>
    </source>
</evidence>
<dbReference type="RefSeq" id="WP_132699847.1">
    <property type="nucleotide sequence ID" value="NZ_SLZR01000002.1"/>
</dbReference>
<keyword evidence="1" id="KW-0812">Transmembrane</keyword>
<name>A0A4V2UK70_9GAMM</name>
<dbReference type="InterPro" id="IPR052529">
    <property type="entry name" value="Bact_Transport_Assoc"/>
</dbReference>
<dbReference type="Proteomes" id="UP000295793">
    <property type="component" value="Unassembled WGS sequence"/>
</dbReference>
<dbReference type="OrthoDB" id="9807744at2"/>